<accession>A0A7X6BJD9</accession>
<sequence length="91" mass="9749">MKKALLILTCGCIAGINTIILSPSIKSKCYITFNQIECLADKEEDGGGKPYIKCNSGSLNNGIHGVYSVVWCGDCLAHRVLITGDGDCRIN</sequence>
<evidence type="ECO:0000313" key="3">
    <source>
        <dbReference type="Proteomes" id="UP000576368"/>
    </source>
</evidence>
<dbReference type="EMBL" id="CP043839">
    <property type="protein sequence ID" value="WOF14811.1"/>
    <property type="molecule type" value="Genomic_DNA"/>
</dbReference>
<reference evidence="1 3" key="2">
    <citation type="submission" date="2020-03" db="EMBL/GenBank/DDBJ databases">
        <title>Genomic Encyclopedia of Type Strains, Phase IV (KMG-IV): sequencing the most valuable type-strain genomes for metagenomic binning, comparative biology and taxonomic classification.</title>
        <authorList>
            <person name="Goeker M."/>
        </authorList>
    </citation>
    <scope>NUCLEOTIDE SEQUENCE [LARGE SCALE GENOMIC DNA]</scope>
    <source>
        <strain evidence="1 3">DSM 105722</strain>
    </source>
</reference>
<keyword evidence="4" id="KW-1185">Reference proteome</keyword>
<dbReference type="GeneID" id="86894082"/>
<dbReference type="AlphaFoldDB" id="A0A7X6BJD9"/>
<reference evidence="2 4" key="1">
    <citation type="submission" date="2019-09" db="EMBL/GenBank/DDBJ databases">
        <title>Butyricimonas paravirosa DSM 105722 (=214-4 = JCM 18677 = CCUG 65563).</title>
        <authorList>
            <person name="Le Roy T."/>
            <person name="Cani P.D."/>
        </authorList>
    </citation>
    <scope>NUCLEOTIDE SEQUENCE [LARGE SCALE GENOMIC DNA]</scope>
    <source>
        <strain evidence="2 4">DSM 105722</strain>
    </source>
</reference>
<name>A0A7X6BJD9_9BACT</name>
<evidence type="ECO:0000313" key="1">
    <source>
        <dbReference type="EMBL" id="NJC17517.1"/>
    </source>
</evidence>
<dbReference type="Proteomes" id="UP000576368">
    <property type="component" value="Unassembled WGS sequence"/>
</dbReference>
<evidence type="ECO:0000313" key="2">
    <source>
        <dbReference type="EMBL" id="WOF14811.1"/>
    </source>
</evidence>
<dbReference type="Proteomes" id="UP001302374">
    <property type="component" value="Chromosome"/>
</dbReference>
<protein>
    <submittedName>
        <fullName evidence="1">Uncharacterized protein</fullName>
    </submittedName>
</protein>
<dbReference type="RefSeq" id="WP_147344444.1">
    <property type="nucleotide sequence ID" value="NZ_BMPA01000021.1"/>
</dbReference>
<evidence type="ECO:0000313" key="4">
    <source>
        <dbReference type="Proteomes" id="UP001302374"/>
    </source>
</evidence>
<proteinExistence type="predicted"/>
<organism evidence="1 3">
    <name type="scientific">Butyricimonas paravirosa</name>
    <dbReference type="NCBI Taxonomy" id="1472417"/>
    <lineage>
        <taxon>Bacteria</taxon>
        <taxon>Pseudomonadati</taxon>
        <taxon>Bacteroidota</taxon>
        <taxon>Bacteroidia</taxon>
        <taxon>Bacteroidales</taxon>
        <taxon>Odoribacteraceae</taxon>
        <taxon>Butyricimonas</taxon>
    </lineage>
</organism>
<gene>
    <name evidence="2" type="ORF">F1644_22260</name>
    <name evidence="1" type="ORF">GGR15_001128</name>
</gene>
<dbReference type="EMBL" id="JAATLI010000003">
    <property type="protein sequence ID" value="NJC17517.1"/>
    <property type="molecule type" value="Genomic_DNA"/>
</dbReference>